<reference evidence="2 3" key="1">
    <citation type="journal article" date="2021" name="J. Hered.">
        <title>A chromosome-level genome assembly of the parasitoid wasp, Cotesia glomerata (Hymenoptera: Braconidae).</title>
        <authorList>
            <person name="Pinto B.J."/>
            <person name="Weis J.J."/>
            <person name="Gamble T."/>
            <person name="Ode P.J."/>
            <person name="Paul R."/>
            <person name="Zaspel J.M."/>
        </authorList>
    </citation>
    <scope>NUCLEOTIDE SEQUENCE [LARGE SCALE GENOMIC DNA]</scope>
    <source>
        <strain evidence="2">CgM1</strain>
    </source>
</reference>
<evidence type="ECO:0000313" key="2">
    <source>
        <dbReference type="EMBL" id="KAH0560927.1"/>
    </source>
</evidence>
<accession>A0AAV7IW14</accession>
<protein>
    <submittedName>
        <fullName evidence="2">Uncharacterized protein</fullName>
    </submittedName>
</protein>
<name>A0AAV7IW14_COTGL</name>
<feature type="compositionally biased region" description="Basic residues" evidence="1">
    <location>
        <begin position="1"/>
        <end position="10"/>
    </location>
</feature>
<feature type="region of interest" description="Disordered" evidence="1">
    <location>
        <begin position="1"/>
        <end position="27"/>
    </location>
</feature>
<dbReference type="EMBL" id="JAHXZJ010000374">
    <property type="protein sequence ID" value="KAH0560927.1"/>
    <property type="molecule type" value="Genomic_DNA"/>
</dbReference>
<feature type="compositionally biased region" description="Acidic residues" evidence="1">
    <location>
        <begin position="56"/>
        <end position="65"/>
    </location>
</feature>
<evidence type="ECO:0000256" key="1">
    <source>
        <dbReference type="SAM" id="MobiDB-lite"/>
    </source>
</evidence>
<comment type="caution">
    <text evidence="2">The sequence shown here is derived from an EMBL/GenBank/DDBJ whole genome shotgun (WGS) entry which is preliminary data.</text>
</comment>
<evidence type="ECO:0000313" key="3">
    <source>
        <dbReference type="Proteomes" id="UP000826195"/>
    </source>
</evidence>
<feature type="region of interest" description="Disordered" evidence="1">
    <location>
        <begin position="46"/>
        <end position="76"/>
    </location>
</feature>
<gene>
    <name evidence="2" type="ORF">KQX54_010033</name>
</gene>
<dbReference type="AlphaFoldDB" id="A0AAV7IW14"/>
<organism evidence="2 3">
    <name type="scientific">Cotesia glomerata</name>
    <name type="common">Lepidopteran parasitic wasp</name>
    <name type="synonym">Apanteles glomeratus</name>
    <dbReference type="NCBI Taxonomy" id="32391"/>
    <lineage>
        <taxon>Eukaryota</taxon>
        <taxon>Metazoa</taxon>
        <taxon>Ecdysozoa</taxon>
        <taxon>Arthropoda</taxon>
        <taxon>Hexapoda</taxon>
        <taxon>Insecta</taxon>
        <taxon>Pterygota</taxon>
        <taxon>Neoptera</taxon>
        <taxon>Endopterygota</taxon>
        <taxon>Hymenoptera</taxon>
        <taxon>Apocrita</taxon>
        <taxon>Ichneumonoidea</taxon>
        <taxon>Braconidae</taxon>
        <taxon>Microgastrinae</taxon>
        <taxon>Cotesia</taxon>
    </lineage>
</organism>
<dbReference type="Proteomes" id="UP000826195">
    <property type="component" value="Unassembled WGS sequence"/>
</dbReference>
<sequence length="317" mass="34756">MGGHKKRSRSRDHSSERTSKRLHKLEEKMEDIATKFDAIHRAILGRNETTRLSESDPSDSEDEVQVADPKSGTVEEVEEIIQDPANTGPESLAVSADKTELTLENPKISETETPWVLDEDGLRIFGEEPARAEPELILHSKLVESKEVGTSDERESLNCEKTTDETAAIETGDLSQVQPVSTPEPTISESLTLQTDVSIFAGRLVHFVEAWKSITDDSFVIQCVEGYKIPFSVAFIHTLSSPSLLTKSSHNNVTCLLAMSNLCIKANSPDTLKIPIEITATDVNIVTANNAITSSFTSILQILDPRYAACAMGCNEN</sequence>
<feature type="compositionally biased region" description="Basic and acidic residues" evidence="1">
    <location>
        <begin position="11"/>
        <end position="27"/>
    </location>
</feature>
<keyword evidence="3" id="KW-1185">Reference proteome</keyword>
<proteinExistence type="predicted"/>